<organism evidence="1 2">
    <name type="scientific">Rhodanobacter humi</name>
    <dbReference type="NCBI Taxonomy" id="1888173"/>
    <lineage>
        <taxon>Bacteria</taxon>
        <taxon>Pseudomonadati</taxon>
        <taxon>Pseudomonadota</taxon>
        <taxon>Gammaproteobacteria</taxon>
        <taxon>Lysobacterales</taxon>
        <taxon>Rhodanobacteraceae</taxon>
        <taxon>Rhodanobacter</taxon>
    </lineage>
</organism>
<sequence length="199" mass="23204">MTVNTNHHEGTLMEPSFSIRNIEELNSVVTEYYQDAKRQTEEFFLSFDDLNLRNCVKAVINFQEITSPFSVFFNQWNYQNGWYQREVEAFLKGKETTKKDKPPRHLEPFNQTVGQKFEDVLDDLHNCCGMFVNAPDTMEVNLMLRKLFELMTCVDACLKVLNDSFLKYSWYEKALFTQSGAGKSQKLVMKSTGRKGYTP</sequence>
<proteinExistence type="predicted"/>
<reference evidence="1 2" key="1">
    <citation type="submission" date="2024-07" db="EMBL/GenBank/DDBJ databases">
        <title>Molecular mechanisms and environmental adaptations of flagellar loss and biofilm growth of Rhodanobacter under environmental stress.</title>
        <authorList>
            <person name="Chen M."/>
        </authorList>
    </citation>
    <scope>NUCLEOTIDE SEQUENCE [LARGE SCALE GENOMIC DNA]</scope>
    <source>
        <strain evidence="1 2">RS22</strain>
    </source>
</reference>
<dbReference type="Proteomes" id="UP001562159">
    <property type="component" value="Unassembled WGS sequence"/>
</dbReference>
<evidence type="ECO:0000313" key="2">
    <source>
        <dbReference type="Proteomes" id="UP001562159"/>
    </source>
</evidence>
<accession>A0ABV4APD6</accession>
<protein>
    <submittedName>
        <fullName evidence="1">Uncharacterized protein</fullName>
    </submittedName>
</protein>
<gene>
    <name evidence="1" type="ORF">AB7878_02320</name>
</gene>
<comment type="caution">
    <text evidence="1">The sequence shown here is derived from an EMBL/GenBank/DDBJ whole genome shotgun (WGS) entry which is preliminary data.</text>
</comment>
<keyword evidence="2" id="KW-1185">Reference proteome</keyword>
<evidence type="ECO:0000313" key="1">
    <source>
        <dbReference type="EMBL" id="MEY2181239.1"/>
    </source>
</evidence>
<dbReference type="EMBL" id="JBGBPY010000001">
    <property type="protein sequence ID" value="MEY2181239.1"/>
    <property type="molecule type" value="Genomic_DNA"/>
</dbReference>
<name>A0ABV4APD6_9GAMM</name>